<evidence type="ECO:0000313" key="4">
    <source>
        <dbReference type="Proteomes" id="UP001601058"/>
    </source>
</evidence>
<evidence type="ECO:0000259" key="2">
    <source>
        <dbReference type="Pfam" id="PF03795"/>
    </source>
</evidence>
<comment type="caution">
    <text evidence="3">The sequence shown here is derived from an EMBL/GenBank/DDBJ whole genome shotgun (WGS) entry which is preliminary data.</text>
</comment>
<evidence type="ECO:0000313" key="3">
    <source>
        <dbReference type="EMBL" id="MFE8697130.1"/>
    </source>
</evidence>
<keyword evidence="4" id="KW-1185">Reference proteome</keyword>
<feature type="domain" description="YCII-related" evidence="2">
    <location>
        <begin position="26"/>
        <end position="91"/>
    </location>
</feature>
<reference evidence="3 4" key="1">
    <citation type="submission" date="2024-08" db="EMBL/GenBank/DDBJ databases">
        <title>Two novel Cytobacillus novel species.</title>
        <authorList>
            <person name="Liu G."/>
        </authorList>
    </citation>
    <scope>NUCLEOTIDE SEQUENCE [LARGE SCALE GENOMIC DNA]</scope>
    <source>
        <strain evidence="3 4">FJAT-53684</strain>
    </source>
</reference>
<gene>
    <name evidence="3" type="ORF">ACFYKT_12370</name>
</gene>
<dbReference type="InterPro" id="IPR005545">
    <property type="entry name" value="YCII"/>
</dbReference>
<dbReference type="InterPro" id="IPR011008">
    <property type="entry name" value="Dimeric_a/b-barrel"/>
</dbReference>
<dbReference type="RefSeq" id="WP_389219888.1">
    <property type="nucleotide sequence ID" value="NZ_JBIACJ010000006.1"/>
</dbReference>
<dbReference type="Gene3D" id="3.30.70.1060">
    <property type="entry name" value="Dimeric alpha+beta barrel"/>
    <property type="match status" value="1"/>
</dbReference>
<sequence>MQNEKKQFIYVLKLIPSLLNTANWTKREEEIVGRHFSKLQELLEEGKLVMAGKTLGIDENTFGIVILEVESEEAAVMIMKNDPAVSEGIMTAELFPYKVALIKSQNE</sequence>
<accession>A0ABW6K1C8</accession>
<dbReference type="EMBL" id="JBIACJ010000006">
    <property type="protein sequence ID" value="MFE8697130.1"/>
    <property type="molecule type" value="Genomic_DNA"/>
</dbReference>
<dbReference type="Pfam" id="PF03795">
    <property type="entry name" value="YCII"/>
    <property type="match status" value="1"/>
</dbReference>
<proteinExistence type="inferred from homology"/>
<dbReference type="Proteomes" id="UP001601058">
    <property type="component" value="Unassembled WGS sequence"/>
</dbReference>
<name>A0ABW6K1C8_9BACI</name>
<organism evidence="3 4">
    <name type="scientific">Cytobacillus mangrovibacter</name>
    <dbReference type="NCBI Taxonomy" id="3299024"/>
    <lineage>
        <taxon>Bacteria</taxon>
        <taxon>Bacillati</taxon>
        <taxon>Bacillota</taxon>
        <taxon>Bacilli</taxon>
        <taxon>Bacillales</taxon>
        <taxon>Bacillaceae</taxon>
        <taxon>Cytobacillus</taxon>
    </lineage>
</organism>
<comment type="similarity">
    <text evidence="1">Belongs to the YciI family.</text>
</comment>
<evidence type="ECO:0000256" key="1">
    <source>
        <dbReference type="ARBA" id="ARBA00007689"/>
    </source>
</evidence>
<protein>
    <submittedName>
        <fullName evidence="3">YciI family protein</fullName>
    </submittedName>
</protein>
<dbReference type="SUPFAM" id="SSF54909">
    <property type="entry name" value="Dimeric alpha+beta barrel"/>
    <property type="match status" value="1"/>
</dbReference>